<keyword evidence="2 5" id="KW-0812">Transmembrane</keyword>
<comment type="caution">
    <text evidence="7">The sequence shown here is derived from an EMBL/GenBank/DDBJ whole genome shotgun (WGS) entry which is preliminary data.</text>
</comment>
<dbReference type="Gene3D" id="1.10.3720.10">
    <property type="entry name" value="MetI-like"/>
    <property type="match status" value="1"/>
</dbReference>
<dbReference type="PANTHER" id="PTHR42727">
    <property type="entry name" value="PHOSPHATE TRANSPORT SYSTEM PERMEASE PROTEIN"/>
    <property type="match status" value="1"/>
</dbReference>
<comment type="similarity">
    <text evidence="5">Belongs to the binding-protein-dependent transport system permease family.</text>
</comment>
<dbReference type="EMBL" id="BSPO01000002">
    <property type="protein sequence ID" value="GLS82947.1"/>
    <property type="molecule type" value="Genomic_DNA"/>
</dbReference>
<dbReference type="InterPro" id="IPR036322">
    <property type="entry name" value="WD40_repeat_dom_sf"/>
</dbReference>
<protein>
    <submittedName>
        <fullName evidence="7">ABC high affinity phosphate uptake system permease PstC</fullName>
    </submittedName>
</protein>
<evidence type="ECO:0000256" key="2">
    <source>
        <dbReference type="ARBA" id="ARBA00022692"/>
    </source>
</evidence>
<evidence type="ECO:0000256" key="4">
    <source>
        <dbReference type="ARBA" id="ARBA00023136"/>
    </source>
</evidence>
<feature type="transmembrane region" description="Helical" evidence="5">
    <location>
        <begin position="557"/>
        <end position="582"/>
    </location>
</feature>
<evidence type="ECO:0000256" key="5">
    <source>
        <dbReference type="RuleBase" id="RU363032"/>
    </source>
</evidence>
<evidence type="ECO:0000259" key="6">
    <source>
        <dbReference type="PROSITE" id="PS50928"/>
    </source>
</evidence>
<evidence type="ECO:0000313" key="8">
    <source>
        <dbReference type="Proteomes" id="UP001157439"/>
    </source>
</evidence>
<keyword evidence="5" id="KW-0813">Transport</keyword>
<feature type="transmembrane region" description="Helical" evidence="5">
    <location>
        <begin position="493"/>
        <end position="514"/>
    </location>
</feature>
<name>A0AA37TRF7_9GAMM</name>
<reference evidence="7 8" key="1">
    <citation type="journal article" date="2014" name="Int. J. Syst. Evol. Microbiol.">
        <title>Complete genome sequence of Corynebacterium casei LMG S-19264T (=DSM 44701T), isolated from a smear-ripened cheese.</title>
        <authorList>
            <consortium name="US DOE Joint Genome Institute (JGI-PGF)"/>
            <person name="Walter F."/>
            <person name="Albersmeier A."/>
            <person name="Kalinowski J."/>
            <person name="Ruckert C."/>
        </authorList>
    </citation>
    <scope>NUCLEOTIDE SEQUENCE [LARGE SCALE GENOMIC DNA]</scope>
    <source>
        <strain evidence="7 8">NBRC 112785</strain>
    </source>
</reference>
<keyword evidence="3 5" id="KW-1133">Transmembrane helix</keyword>
<dbReference type="PROSITE" id="PS50928">
    <property type="entry name" value="ABC_TM1"/>
    <property type="match status" value="1"/>
</dbReference>
<dbReference type="SUPFAM" id="SSF161098">
    <property type="entry name" value="MetI-like"/>
    <property type="match status" value="1"/>
</dbReference>
<dbReference type="PANTHER" id="PTHR42727:SF1">
    <property type="entry name" value="PHOSPHATE TRANSPORT SYSTEM PERMEASE"/>
    <property type="match status" value="1"/>
</dbReference>
<organism evidence="7 8">
    <name type="scientific">Paraferrimonas haliotis</name>
    <dbReference type="NCBI Taxonomy" id="2013866"/>
    <lineage>
        <taxon>Bacteria</taxon>
        <taxon>Pseudomonadati</taxon>
        <taxon>Pseudomonadota</taxon>
        <taxon>Gammaproteobacteria</taxon>
        <taxon>Alteromonadales</taxon>
        <taxon>Ferrimonadaceae</taxon>
        <taxon>Paraferrimonas</taxon>
    </lineage>
</organism>
<dbReference type="GO" id="GO:0005886">
    <property type="term" value="C:plasma membrane"/>
    <property type="evidence" value="ECO:0007669"/>
    <property type="project" value="UniProtKB-SubCell"/>
</dbReference>
<accession>A0AA37TRF7</accession>
<evidence type="ECO:0000256" key="1">
    <source>
        <dbReference type="ARBA" id="ARBA00004651"/>
    </source>
</evidence>
<dbReference type="RefSeq" id="WP_095497473.1">
    <property type="nucleotide sequence ID" value="NZ_BSPO01000002.1"/>
</dbReference>
<dbReference type="AlphaFoldDB" id="A0AA37TRF7"/>
<dbReference type="Proteomes" id="UP001157439">
    <property type="component" value="Unassembled WGS sequence"/>
</dbReference>
<feature type="transmembrane region" description="Helical" evidence="5">
    <location>
        <begin position="719"/>
        <end position="741"/>
    </location>
</feature>
<feature type="transmembrane region" description="Helical" evidence="5">
    <location>
        <begin position="651"/>
        <end position="672"/>
    </location>
</feature>
<feature type="transmembrane region" description="Helical" evidence="5">
    <location>
        <begin position="33"/>
        <end position="57"/>
    </location>
</feature>
<dbReference type="InterPro" id="IPR000515">
    <property type="entry name" value="MetI-like"/>
</dbReference>
<sequence length="752" mass="83945">MNQQASQAESQSTKSIFAAQQGRRRIKDKLTQYSVSLGGIAVLFALVLIFIYLAYIVKPLFDSATISSIDAIEYTSSERTLALGADDQAQLIYRVTDSGRVEYFDSSTNNRGMVRRFELPQGEGELVSYTSTTHAQQQLQVFGNDRGQVLVVQPSFRITYPNDVRQISPLLRYPLKRQWFQVDEQHRSLELLASAISDDTLSFAYLADHQLQLRRKLGQRNVITGEAQWQQQSATIAQLPMKPERLLITPDQRQLLLQNQDSVYVYDISQLSKVSLQQVIDLSETKARVTDIKLLAGASSILIAREDGSITQWFEVNQPFGRGYQNVRSFDAGFAVQTLVTEHYRKGFAAYSAAGEMTLFYSTSERELVNLTAAQAFTKVAAFNPRANRLLIDLDGVIQVFSIVNEHPEISWSALWQKVWYEGYQEPDYVWQSTSANQDFEAKLSLTPLLFGTIKAAAYAMLFAIPIAVAGAIYTAYFMTAGVRRIVKPTIEIMEALPTVILGFLAGLWLAPIVETHLSGFLLMLILLPSSLLLTAMIWWILPAAIKARLPENYRELLLIPLLLIVGYSSLSLSPTLELWLFNGDSRSYITNEWGIGFDQRNALVVGIAMGFAVIPTIFSIAEDAIFSVPKHLSNGSLALGATQWQTLTRVILLTASPGIFSAIMMGVGRAIGETMIVLMATGNTPLMDWSILEGMRTLAANIAIEMPESELGSTHYRVLFLAALALLVMTFLFNTVAELIRQRLRDKYRAM</sequence>
<gene>
    <name evidence="7" type="primary">pstC_1</name>
    <name evidence="7" type="ORF">GCM10007894_09240</name>
</gene>
<dbReference type="GO" id="GO:0055085">
    <property type="term" value="P:transmembrane transport"/>
    <property type="evidence" value="ECO:0007669"/>
    <property type="project" value="InterPro"/>
</dbReference>
<feature type="transmembrane region" description="Helical" evidence="5">
    <location>
        <begin position="602"/>
        <end position="622"/>
    </location>
</feature>
<dbReference type="SUPFAM" id="SSF50978">
    <property type="entry name" value="WD40 repeat-like"/>
    <property type="match status" value="1"/>
</dbReference>
<feature type="transmembrane region" description="Helical" evidence="5">
    <location>
        <begin position="456"/>
        <end position="481"/>
    </location>
</feature>
<dbReference type="CDD" id="cd06261">
    <property type="entry name" value="TM_PBP2"/>
    <property type="match status" value="1"/>
</dbReference>
<comment type="subcellular location">
    <subcellularLocation>
        <location evidence="1 5">Cell membrane</location>
        <topology evidence="1 5">Multi-pass membrane protein</topology>
    </subcellularLocation>
</comment>
<dbReference type="InterPro" id="IPR035906">
    <property type="entry name" value="MetI-like_sf"/>
</dbReference>
<evidence type="ECO:0000256" key="3">
    <source>
        <dbReference type="ARBA" id="ARBA00022989"/>
    </source>
</evidence>
<feature type="transmembrane region" description="Helical" evidence="5">
    <location>
        <begin position="520"/>
        <end position="545"/>
    </location>
</feature>
<keyword evidence="8" id="KW-1185">Reference proteome</keyword>
<proteinExistence type="inferred from homology"/>
<keyword evidence="4 5" id="KW-0472">Membrane</keyword>
<dbReference type="Pfam" id="PF00528">
    <property type="entry name" value="BPD_transp_1"/>
    <property type="match status" value="1"/>
</dbReference>
<evidence type="ECO:0000313" key="7">
    <source>
        <dbReference type="EMBL" id="GLS82947.1"/>
    </source>
</evidence>
<feature type="domain" description="ABC transmembrane type-1" evidence="6">
    <location>
        <begin position="450"/>
        <end position="738"/>
    </location>
</feature>